<evidence type="ECO:0000313" key="4">
    <source>
        <dbReference type="EMBL" id="KAG9326831.1"/>
    </source>
</evidence>
<keyword evidence="2" id="KW-0812">Transmembrane</keyword>
<evidence type="ECO:0000256" key="3">
    <source>
        <dbReference type="SAM" id="SignalP"/>
    </source>
</evidence>
<keyword evidence="3" id="KW-0732">Signal</keyword>
<dbReference type="Gene3D" id="2.120.10.80">
    <property type="entry name" value="Kelch-type beta propeller"/>
    <property type="match status" value="2"/>
</dbReference>
<feature type="compositionally biased region" description="Basic residues" evidence="1">
    <location>
        <begin position="482"/>
        <end position="494"/>
    </location>
</feature>
<sequence>MQKRTRTTAQVVAKVTLALAILSLSVVSSYAQTAPTASTTSSITPSPSPIVEAPSAFLDVASATGDGAIYFHGGQLNKATVEYSDELFAIDTTVRWNISLPAWTNLTSLAGGGGPKVAGHSATMSKDLSTIYFTAPSGNATKPFFYAYNVGTRSWSSERAPAAQATLWSNRREAQLLTDTNTGAIWYLGGALPTGTEINEIDKYMSGSWSANIATTLPGAAEGTGSTALMHRFSAGTSHLIESRIHLFGGFNSGSGAKTYQSFQSLPWIDISTATPTIGYQLTLGPIPRPRQDHCSVLTKSRKVIIFGGYEALGPSTLNDVWVLDLVTWTWQQILPLNPSQPRYGHTCNLAGANMIVYGGRAKTANSTGEVGYYKDVQVYDVMQSAWLTTYIPKEDTTPVSQPPSGGPSGLDPEKSNGNGLSAGAVIGIVIGAVVLVACAIGLFIYRKRQKQIEVKEAEMEKRAYLASLGSDGLSTGDRRSSSHHRRHRSHRNNPYRASASSPFSTSSKPLNGTGVGVNTAGQSYTSAATAVPGSGDDVLSGPIETPGNVQYLMQHLPDGTIAVQPVYLDHQPLQLHHSPNMMYSENSRLGGVIGGSPPSAMATAPMTSSAGVGISATSGNYFVPPPSSSQHPHQEHAHVPAGSGYVTPPSSTDADGQATDILLSPTPALRDSCTLPPMVHPAALARDQKLRGSFTSTAGSVKSSRSTPSSPRTQNHSSSPRQARR</sequence>
<keyword evidence="2" id="KW-0472">Membrane</keyword>
<feature type="region of interest" description="Disordered" evidence="1">
    <location>
        <begin position="685"/>
        <end position="726"/>
    </location>
</feature>
<dbReference type="PANTHER" id="PTHR23244">
    <property type="entry name" value="KELCH REPEAT DOMAIN"/>
    <property type="match status" value="1"/>
</dbReference>
<name>A0A9P8ACB6_MORAP</name>
<dbReference type="InterPro" id="IPR015915">
    <property type="entry name" value="Kelch-typ_b-propeller"/>
</dbReference>
<feature type="signal peptide" evidence="3">
    <location>
        <begin position="1"/>
        <end position="31"/>
    </location>
</feature>
<feature type="compositionally biased region" description="Low complexity" evidence="1">
    <location>
        <begin position="704"/>
        <end position="714"/>
    </location>
</feature>
<evidence type="ECO:0000313" key="5">
    <source>
        <dbReference type="Proteomes" id="UP000717515"/>
    </source>
</evidence>
<feature type="region of interest" description="Disordered" evidence="1">
    <location>
        <begin position="625"/>
        <end position="660"/>
    </location>
</feature>
<gene>
    <name evidence="4" type="ORF">KVV02_005493</name>
</gene>
<feature type="compositionally biased region" description="Polar residues" evidence="1">
    <location>
        <begin position="694"/>
        <end position="703"/>
    </location>
</feature>
<dbReference type="SUPFAM" id="SSF117281">
    <property type="entry name" value="Kelch motif"/>
    <property type="match status" value="2"/>
</dbReference>
<keyword evidence="2" id="KW-1133">Transmembrane helix</keyword>
<comment type="caution">
    <text evidence="4">The sequence shown here is derived from an EMBL/GenBank/DDBJ whole genome shotgun (WGS) entry which is preliminary data.</text>
</comment>
<dbReference type="EMBL" id="JAIFTL010000013">
    <property type="protein sequence ID" value="KAG9326831.1"/>
    <property type="molecule type" value="Genomic_DNA"/>
</dbReference>
<protein>
    <recommendedName>
        <fullName evidence="6">Galactose oxidase</fullName>
    </recommendedName>
</protein>
<evidence type="ECO:0008006" key="6">
    <source>
        <dbReference type="Google" id="ProtNLM"/>
    </source>
</evidence>
<proteinExistence type="predicted"/>
<feature type="region of interest" description="Disordered" evidence="1">
    <location>
        <begin position="470"/>
        <end position="519"/>
    </location>
</feature>
<dbReference type="AlphaFoldDB" id="A0A9P8ACB6"/>
<evidence type="ECO:0000256" key="2">
    <source>
        <dbReference type="SAM" id="Phobius"/>
    </source>
</evidence>
<feature type="transmembrane region" description="Helical" evidence="2">
    <location>
        <begin position="421"/>
        <end position="446"/>
    </location>
</feature>
<organism evidence="4 5">
    <name type="scientific">Mortierella alpina</name>
    <name type="common">Oleaginous fungus</name>
    <name type="synonym">Mortierella renispora</name>
    <dbReference type="NCBI Taxonomy" id="64518"/>
    <lineage>
        <taxon>Eukaryota</taxon>
        <taxon>Fungi</taxon>
        <taxon>Fungi incertae sedis</taxon>
        <taxon>Mucoromycota</taxon>
        <taxon>Mortierellomycotina</taxon>
        <taxon>Mortierellomycetes</taxon>
        <taxon>Mortierellales</taxon>
        <taxon>Mortierellaceae</taxon>
        <taxon>Mortierella</taxon>
    </lineage>
</organism>
<feature type="compositionally biased region" description="Low complexity" evidence="1">
    <location>
        <begin position="499"/>
        <end position="508"/>
    </location>
</feature>
<dbReference type="Proteomes" id="UP000717515">
    <property type="component" value="Unassembled WGS sequence"/>
</dbReference>
<feature type="region of interest" description="Disordered" evidence="1">
    <location>
        <begin position="394"/>
        <end position="416"/>
    </location>
</feature>
<feature type="chain" id="PRO_5040508558" description="Galactose oxidase" evidence="3">
    <location>
        <begin position="32"/>
        <end position="726"/>
    </location>
</feature>
<reference evidence="4" key="1">
    <citation type="submission" date="2021-07" db="EMBL/GenBank/DDBJ databases">
        <title>Draft genome of Mortierella alpina, strain LL118, isolated from an aspen leaf litter sample.</title>
        <authorList>
            <person name="Yang S."/>
            <person name="Vinatzer B.A."/>
        </authorList>
    </citation>
    <scope>NUCLEOTIDE SEQUENCE</scope>
    <source>
        <strain evidence="4">LL118</strain>
    </source>
</reference>
<accession>A0A9P8ACB6</accession>
<dbReference type="Pfam" id="PF24681">
    <property type="entry name" value="Kelch_KLHDC2_KLHL20_DRC7"/>
    <property type="match status" value="1"/>
</dbReference>
<feature type="compositionally biased region" description="Polar residues" evidence="1">
    <location>
        <begin position="715"/>
        <end position="726"/>
    </location>
</feature>
<evidence type="ECO:0000256" key="1">
    <source>
        <dbReference type="SAM" id="MobiDB-lite"/>
    </source>
</evidence>